<reference evidence="1 2" key="1">
    <citation type="submission" date="2015-06" db="EMBL/GenBank/DDBJ databases">
        <title>The Genome Sequence of Enterococcus durans 4EA1.</title>
        <authorList>
            <consortium name="The Broad Institute Genomics Platform"/>
            <consortium name="The Broad Institute Genome Sequencing Center for Infectious Disease"/>
            <person name="Earl A.M."/>
            <person name="Van Tyne D."/>
            <person name="Lebreton F."/>
            <person name="Saavedra J.T."/>
            <person name="Gilmore M.S."/>
            <person name="Manson Mcguire A."/>
            <person name="Clock S."/>
            <person name="Crupain M."/>
            <person name="Rangan U."/>
            <person name="Young S."/>
            <person name="Abouelleil A."/>
            <person name="Cao P."/>
            <person name="Chapman S.B."/>
            <person name="Griggs A."/>
            <person name="Priest M."/>
            <person name="Shea T."/>
            <person name="Wortman J."/>
            <person name="Nusbaum C."/>
            <person name="Birren B."/>
        </authorList>
    </citation>
    <scope>NUCLEOTIDE SEQUENCE [LARGE SCALE GENOMIC DNA]</scope>
    <source>
        <strain evidence="1 2">4EA1</strain>
    </source>
</reference>
<dbReference type="EMBL" id="LEPB01000004">
    <property type="protein sequence ID" value="RCA10465.1"/>
    <property type="molecule type" value="Genomic_DNA"/>
</dbReference>
<comment type="caution">
    <text evidence="1">The sequence shown here is derived from an EMBL/GenBank/DDBJ whole genome shotgun (WGS) entry which is preliminary data.</text>
</comment>
<dbReference type="AlphaFoldDB" id="A0A367CCT3"/>
<dbReference type="Proteomes" id="UP000252797">
    <property type="component" value="Unassembled WGS sequence"/>
</dbReference>
<gene>
    <name evidence="1" type="ORF">EA71_01217</name>
</gene>
<protein>
    <submittedName>
        <fullName evidence="1">Uncharacterized protein</fullName>
    </submittedName>
</protein>
<evidence type="ECO:0000313" key="2">
    <source>
        <dbReference type="Proteomes" id="UP000252797"/>
    </source>
</evidence>
<proteinExistence type="predicted"/>
<sequence>MERFIHKKIDPNDMPIIFVRDTKGNVQRKVSVKEWTNRYSPASLNELEIKLYRQALSYYSEKDYSKAIDLLKFLITRTGYTRFEYIERLATIYQILGNQQEEYLLLTTVLSAATLISLPSSLIKKIEKRVVLLKEVLYTKD</sequence>
<dbReference type="KEGG" id="edu:LIU_07330"/>
<accession>A0A367CCT3</accession>
<name>A0A367CCT3_9ENTE</name>
<dbReference type="RefSeq" id="WP_005877064.1">
    <property type="nucleotide sequence ID" value="NZ_CABGJE010000002.1"/>
</dbReference>
<organism evidence="1 2">
    <name type="scientific">Enterococcus durans</name>
    <dbReference type="NCBI Taxonomy" id="53345"/>
    <lineage>
        <taxon>Bacteria</taxon>
        <taxon>Bacillati</taxon>
        <taxon>Bacillota</taxon>
        <taxon>Bacilli</taxon>
        <taxon>Lactobacillales</taxon>
        <taxon>Enterococcaceae</taxon>
        <taxon>Enterococcus</taxon>
    </lineage>
</organism>
<dbReference type="STRING" id="53345.LIU_07330"/>
<evidence type="ECO:0000313" key="1">
    <source>
        <dbReference type="EMBL" id="RCA10465.1"/>
    </source>
</evidence>